<keyword evidence="9" id="KW-0624">Polysaccharide degradation</keyword>
<keyword evidence="10" id="KW-1015">Disulfide bond</keyword>
<evidence type="ECO:0000256" key="3">
    <source>
        <dbReference type="ARBA" id="ARBA00012729"/>
    </source>
</evidence>
<dbReference type="SUPFAM" id="SSF54556">
    <property type="entry name" value="Chitinase insertion domain"/>
    <property type="match status" value="1"/>
</dbReference>
<evidence type="ECO:0000313" key="16">
    <source>
        <dbReference type="Proteomes" id="UP000076632"/>
    </source>
</evidence>
<dbReference type="Pfam" id="PF14040">
    <property type="entry name" value="DNase_NucA_NucB"/>
    <property type="match status" value="1"/>
</dbReference>
<dbReference type="Proteomes" id="UP000076632">
    <property type="component" value="Unassembled WGS sequence"/>
</dbReference>
<keyword evidence="8 11" id="KW-0326">Glycosidase</keyword>
<dbReference type="GO" id="GO:0008061">
    <property type="term" value="F:chitin binding"/>
    <property type="evidence" value="ECO:0007669"/>
    <property type="project" value="UniProtKB-UniRule"/>
</dbReference>
<accession>A0A165AIA6</accession>
<feature type="disulfide bond" evidence="10">
    <location>
        <begin position="55"/>
        <end position="59"/>
    </location>
</feature>
<dbReference type="Gene3D" id="3.30.60.10">
    <property type="entry name" value="Endochitinase-like"/>
    <property type="match status" value="1"/>
</dbReference>
<dbReference type="InterPro" id="IPR017853">
    <property type="entry name" value="GH"/>
</dbReference>
<keyword evidence="12" id="KW-0732">Signal</keyword>
<dbReference type="OMA" id="FARIVSM"/>
<feature type="signal peptide" evidence="12">
    <location>
        <begin position="1"/>
        <end position="21"/>
    </location>
</feature>
<dbReference type="InterPro" id="IPR029476">
    <property type="entry name" value="DNase_NucA_NucB"/>
</dbReference>
<keyword evidence="5 11" id="KW-0378">Hydrolase</keyword>
<dbReference type="InterPro" id="IPR001579">
    <property type="entry name" value="Glyco_hydro_18_chit_AS"/>
</dbReference>
<keyword evidence="7" id="KW-0119">Carbohydrate metabolism</keyword>
<sequence length="1804" mass="199425">MHFNFLLFLTLLGFSFRAIVAQHDASCSALEPCHSGCCSSYGTCGFGPAYCGDGCQGSCNATAECGKWAADPGTKCPLNVCCSEFGFCGTTSDFCNKECQSNCDPVEVKTCSENTNALDYKRRIAYYELWSATRNCDAFAPENIAAGALTHINIAFATLDEDFKIIDTLGDLVARVSRLKKRYAGLRASIAIGGWSFNDPPTQHIFSDMVSTYTNRQTFIDSLVSYLHKYGLDGVDIDWEYPAAIDRGGAPEDTNNYVLLMSEIKERFAQEDPGWEATITLPSSYWYLRGFDLPGLQRYISWFNVMTYDIHGMWDQDNEWTGSYLRGHTNLTEIEQGLDLLWRNDVDPSNVVMGFGFYGRSFTMSDPNCYQPGCNFSAAGIAGDCTNTAGILSYAEVASRNDSLNTNTYYDAAATLKYMTYDGTQWISYDDEQSFTDKKRFLSSHCISGLMIWAIDQDTSDYQALGGLLGEDAMQDSLITGGELSDSEKSGISSEFAAYTGQNCFVTPVCTDGTKGQKGPDQICPSGYTSVSTAHAPSQAPNHTIKGDCSEGWYRYICCPTQAMPQNCQWNGNPERSEFGCSGTCGSDQFLLNTDSYTDPLGHGQCYMGNRNLCCDSAEVLNECFWTDCQDDTDGATCPKNSVLQTWRYDEDGGAQCDPGQARSFCCPSSDTYSNCAWSNDMVNGPDGYPIYDPNKICNPSQCPSTQVAITWALDPPSTGKFSGGHMLDCSGYPPGPGQSAEFPYCCDPPNEYNNKWPVDPKYLWEDYYDETGDDVQWSYADNQGNNVNDHKLSDDYGADPYGFVMLDGPKGSLDNDFPSSFTVSRREEHIPMAKRSLVTSNQTTIDSTFDHSEETIHVYCNYPMDSPRCQKVFYKGAVDTIIRLPDHVGEGPFARIVSMEVDPDHALPVHHLRARQIDRNRNEVYKVKFDYNFHLIKRDSQVNMRIDYTNLESYWDEMTASKDSRKRSVNEEHLSYRDWRYKVDTAKETHFKLRKRGSETEMAESSKPSIVKRWFGAFKDWLNRLNTIENKDMGFLSMAIRKTIKLYHAQRGCQSSTAMASLDIDLDAYVNMEATYAYYFSGTIVPPAVTGTYAYFGLEPTAYLGLSIKGYAQMQYTSDRKRLVDTLSYPGLSVKGIAAVGPTLDIYGQIKGVLTVAGQMNIGTRYNFGLSEVYWPDEPDDDSAIKDLVQHPDATTEEVVPVFDAAVRASADLDIMVTPEANLGIRIGGGGGIFGTTLVDAQLVGFMNNTLRFHAEATGAVQGSGSSGSASASYKYGAYFLYNLGFGGYANIPFYSWNAQSRFLFDSPRTITLYEDGDVASASTRKRDLPRIPQLPRRGLLNSITNEEISSHPDAWSDQISEAETQGRNYSMLRPRDDISTTDDNGQGEVSAFSLATLFTCPKGDNCTASNSGSSAPGKRSDELTRRAVSSGCGWTLPDFRYNCHTWFANTVITGPSGTTAVDGICQNVGNFYRARSLSTDGMVLTWDPNTARVEDRRAATCGQQACVPENINYQNEVGLGNIRGGYVSCDEFPFAGSEEGGDYFGHVHETPTGAQMLCAPVWQQNLQGGCNQMLSTLSTNVAYLDDPNTQTSNWQSWDKTNTAWNTVQQSGFGRTANYPNQIPQAAGIDNNRYALSNFRLGYTFKRNFTMGLATPSGPQDTSSWGTQPISNARAYSQTANWPNQDATTVACAINIFGQSDIYRFDGGYNGYCFNGQTESRQNGAFSSPGYNRCKVDFVGGPGPAKRSLGDYNGWEIENIEMSDDPDTFIPVDDINFHPKGMNHAKHVEHHLHKASHGHGLVV</sequence>
<dbReference type="InterPro" id="IPR018371">
    <property type="entry name" value="Chitin-binding_1_CS"/>
</dbReference>
<dbReference type="OrthoDB" id="73875at2759"/>
<dbReference type="Gene3D" id="3.10.50.10">
    <property type="match status" value="1"/>
</dbReference>
<dbReference type="SMART" id="SM00270">
    <property type="entry name" value="ChtBD1"/>
    <property type="match status" value="2"/>
</dbReference>
<keyword evidence="4 10" id="KW-0147">Chitin-binding</keyword>
<dbReference type="Gene3D" id="3.20.20.80">
    <property type="entry name" value="Glycosidases"/>
    <property type="match status" value="1"/>
</dbReference>
<dbReference type="InterPro" id="IPR050314">
    <property type="entry name" value="Glycosyl_Hydrlase_18"/>
</dbReference>
<evidence type="ECO:0000256" key="4">
    <source>
        <dbReference type="ARBA" id="ARBA00022669"/>
    </source>
</evidence>
<evidence type="ECO:0000256" key="2">
    <source>
        <dbReference type="ARBA" id="ARBA00008682"/>
    </source>
</evidence>
<dbReference type="PROSITE" id="PS51910">
    <property type="entry name" value="GH18_2"/>
    <property type="match status" value="1"/>
</dbReference>
<dbReference type="InterPro" id="IPR001002">
    <property type="entry name" value="Chitin-bd_1"/>
</dbReference>
<proteinExistence type="inferred from homology"/>
<evidence type="ECO:0000256" key="7">
    <source>
        <dbReference type="ARBA" id="ARBA00023277"/>
    </source>
</evidence>
<evidence type="ECO:0000256" key="6">
    <source>
        <dbReference type="ARBA" id="ARBA00023024"/>
    </source>
</evidence>
<dbReference type="CDD" id="cd00035">
    <property type="entry name" value="ChtBD1"/>
    <property type="match status" value="1"/>
</dbReference>
<evidence type="ECO:0000313" key="15">
    <source>
        <dbReference type="EMBL" id="KZF20522.1"/>
    </source>
</evidence>
<feature type="domain" description="Chitin-binding type-1" evidence="13">
    <location>
        <begin position="62"/>
        <end position="105"/>
    </location>
</feature>
<comment type="similarity">
    <text evidence="2">Belongs to the glycosyl hydrolase 18 family. Chitinase class V subfamily.</text>
</comment>
<dbReference type="GO" id="GO:0000272">
    <property type="term" value="P:polysaccharide catabolic process"/>
    <property type="evidence" value="ECO:0007669"/>
    <property type="project" value="UniProtKB-KW"/>
</dbReference>
<evidence type="ECO:0000259" key="13">
    <source>
        <dbReference type="PROSITE" id="PS50941"/>
    </source>
</evidence>
<dbReference type="GO" id="GO:0006032">
    <property type="term" value="P:chitin catabolic process"/>
    <property type="evidence" value="ECO:0007669"/>
    <property type="project" value="UniProtKB-KW"/>
</dbReference>
<dbReference type="InterPro" id="IPR011583">
    <property type="entry name" value="Chitinase_II/V-like_cat"/>
</dbReference>
<dbReference type="PROSITE" id="PS01095">
    <property type="entry name" value="GH18_1"/>
    <property type="match status" value="1"/>
</dbReference>
<gene>
    <name evidence="15" type="ORF">L228DRAFT_222564</name>
</gene>
<keyword evidence="6" id="KW-0146">Chitin degradation</keyword>
<comment type="catalytic activity">
    <reaction evidence="1">
        <text>Random endo-hydrolysis of N-acetyl-beta-D-glucosaminide (1-&gt;4)-beta-linkages in chitin and chitodextrins.</text>
        <dbReference type="EC" id="3.2.1.14"/>
    </reaction>
</comment>
<dbReference type="EMBL" id="KV407462">
    <property type="protein sequence ID" value="KZF20522.1"/>
    <property type="molecule type" value="Genomic_DNA"/>
</dbReference>
<name>A0A165AIA6_XYLHT</name>
<protein>
    <recommendedName>
        <fullName evidence="3">chitinase</fullName>
        <ecNumber evidence="3">3.2.1.14</ecNumber>
    </recommendedName>
</protein>
<dbReference type="Pfam" id="PF00704">
    <property type="entry name" value="Glyco_hydro_18"/>
    <property type="match status" value="1"/>
</dbReference>
<comment type="caution">
    <text evidence="10">Lacks conserved residue(s) required for the propagation of feature annotation.</text>
</comment>
<dbReference type="RefSeq" id="XP_018186077.1">
    <property type="nucleotide sequence ID" value="XM_018330301.1"/>
</dbReference>
<dbReference type="PANTHER" id="PTHR11177">
    <property type="entry name" value="CHITINASE"/>
    <property type="match status" value="1"/>
</dbReference>
<organism evidence="15 16">
    <name type="scientific">Xylona heveae (strain CBS 132557 / TC161)</name>
    <dbReference type="NCBI Taxonomy" id="1328760"/>
    <lineage>
        <taxon>Eukaryota</taxon>
        <taxon>Fungi</taxon>
        <taxon>Dikarya</taxon>
        <taxon>Ascomycota</taxon>
        <taxon>Pezizomycotina</taxon>
        <taxon>Xylonomycetes</taxon>
        <taxon>Xylonales</taxon>
        <taxon>Xylonaceae</taxon>
        <taxon>Xylona</taxon>
    </lineage>
</organism>
<evidence type="ECO:0000256" key="10">
    <source>
        <dbReference type="PROSITE-ProRule" id="PRU00261"/>
    </source>
</evidence>
<reference evidence="15 16" key="1">
    <citation type="journal article" date="2016" name="Fungal Biol.">
        <title>The genome of Xylona heveae provides a window into fungal endophytism.</title>
        <authorList>
            <person name="Gazis R."/>
            <person name="Kuo A."/>
            <person name="Riley R."/>
            <person name="LaButti K."/>
            <person name="Lipzen A."/>
            <person name="Lin J."/>
            <person name="Amirebrahimi M."/>
            <person name="Hesse C.N."/>
            <person name="Spatafora J.W."/>
            <person name="Henrissat B."/>
            <person name="Hainaut M."/>
            <person name="Grigoriev I.V."/>
            <person name="Hibbett D.S."/>
        </authorList>
    </citation>
    <scope>NUCLEOTIDE SEQUENCE [LARGE SCALE GENOMIC DNA]</scope>
    <source>
        <strain evidence="15 16">TC161</strain>
    </source>
</reference>
<dbReference type="GO" id="GO:0008843">
    <property type="term" value="F:endochitinase activity"/>
    <property type="evidence" value="ECO:0007669"/>
    <property type="project" value="UniProtKB-EC"/>
</dbReference>
<evidence type="ECO:0000256" key="8">
    <source>
        <dbReference type="ARBA" id="ARBA00023295"/>
    </source>
</evidence>
<feature type="domain" description="Chitin-binding type-1" evidence="13">
    <location>
        <begin position="24"/>
        <end position="61"/>
    </location>
</feature>
<dbReference type="InterPro" id="IPR029070">
    <property type="entry name" value="Chitinase_insertion_sf"/>
</dbReference>
<keyword evidence="16" id="KW-1185">Reference proteome</keyword>
<dbReference type="InterPro" id="IPR036861">
    <property type="entry name" value="Endochitinase-like_sf"/>
</dbReference>
<dbReference type="PROSITE" id="PS50941">
    <property type="entry name" value="CHIT_BIND_I_2"/>
    <property type="match status" value="2"/>
</dbReference>
<evidence type="ECO:0000256" key="9">
    <source>
        <dbReference type="ARBA" id="ARBA00023326"/>
    </source>
</evidence>
<feature type="disulfide bond" evidence="10">
    <location>
        <begin position="37"/>
        <end position="51"/>
    </location>
</feature>
<evidence type="ECO:0000256" key="1">
    <source>
        <dbReference type="ARBA" id="ARBA00000822"/>
    </source>
</evidence>
<dbReference type="EC" id="3.2.1.14" evidence="3"/>
<feature type="domain" description="GH18" evidence="14">
    <location>
        <begin position="121"/>
        <end position="472"/>
    </location>
</feature>
<dbReference type="PANTHER" id="PTHR11177:SF402">
    <property type="entry name" value="CHITINASE"/>
    <property type="match status" value="1"/>
</dbReference>
<evidence type="ECO:0000256" key="5">
    <source>
        <dbReference type="ARBA" id="ARBA00022801"/>
    </source>
</evidence>
<evidence type="ECO:0000256" key="12">
    <source>
        <dbReference type="SAM" id="SignalP"/>
    </source>
</evidence>
<dbReference type="SMART" id="SM00636">
    <property type="entry name" value="Glyco_18"/>
    <property type="match status" value="1"/>
</dbReference>
<dbReference type="SUPFAM" id="SSF51445">
    <property type="entry name" value="(Trans)glycosidases"/>
    <property type="match status" value="1"/>
</dbReference>
<evidence type="ECO:0000259" key="14">
    <source>
        <dbReference type="PROSITE" id="PS51910"/>
    </source>
</evidence>
<dbReference type="SUPFAM" id="SSF57016">
    <property type="entry name" value="Plant lectins/antimicrobial peptides"/>
    <property type="match status" value="1"/>
</dbReference>
<dbReference type="STRING" id="1328760.A0A165AIA6"/>
<feature type="disulfide bond" evidence="10">
    <location>
        <begin position="81"/>
        <end position="95"/>
    </location>
</feature>
<dbReference type="InParanoid" id="A0A165AIA6"/>
<evidence type="ECO:0000256" key="11">
    <source>
        <dbReference type="RuleBase" id="RU000489"/>
    </source>
</evidence>
<feature type="chain" id="PRO_5007855320" description="chitinase" evidence="12">
    <location>
        <begin position="22"/>
        <end position="1804"/>
    </location>
</feature>
<feature type="disulfide bond" evidence="10">
    <location>
        <begin position="76"/>
        <end position="88"/>
    </location>
</feature>
<feature type="disulfide bond" evidence="10">
    <location>
        <begin position="99"/>
        <end position="103"/>
    </location>
</feature>
<dbReference type="PROSITE" id="PS00026">
    <property type="entry name" value="CHIT_BIND_I_1"/>
    <property type="match status" value="1"/>
</dbReference>
<dbReference type="Pfam" id="PF00187">
    <property type="entry name" value="Chitin_bind_1"/>
    <property type="match status" value="1"/>
</dbReference>
<dbReference type="InterPro" id="IPR001223">
    <property type="entry name" value="Glyco_hydro18_cat"/>
</dbReference>
<dbReference type="GeneID" id="28895438"/>